<dbReference type="RefSeq" id="XP_040711940.1">
    <property type="nucleotide sequence ID" value="XM_040865547.1"/>
</dbReference>
<feature type="compositionally biased region" description="Gly residues" evidence="1">
    <location>
        <begin position="545"/>
        <end position="555"/>
    </location>
</feature>
<name>A0A1Y2DJA1_9PEZI</name>
<dbReference type="Proteomes" id="UP000193689">
    <property type="component" value="Unassembled WGS sequence"/>
</dbReference>
<protein>
    <submittedName>
        <fullName evidence="2">Uncharacterized protein</fullName>
    </submittedName>
</protein>
<gene>
    <name evidence="2" type="ORF">BCR38DRAFT_66921</name>
</gene>
<sequence length="611" mass="68417">MPPLLREEQTTSPLSAISSPTSFVTATASPSNLADATTATDVDSPGDAEAESPYLKARQLPPELRQHCQIYLEENLHKITLSLLKSQLCVGGAVTNSNRGAYCPPPNQLAVLNTIVIHPDFTTRAQDPCWNEVASDSLVYLRNLLQTVGPINGRFKDAFHFVSRWSRHETPSSDSGRELIEDTQGETQLNGKYAKESVWRRGQEFFNVVGWAFNCSVLYPNRWAYWKQWLEFMCDVLETDLHERHRLDVEAHRRDGVFEGKCKFLQLEDSILNSYMMQRTGRSGRLKWFIKAIFADGGQSSNSLFQEVWHKEHKGKSRNTAMNKRKREKVNIEKGQYGAWLDDDSIYSSQASEPPTPQKKGSGSLKYDMQTLSPPFVESIALRQRLFALISYLCNYLPRPPVALPDLYEHYAVALKAQPLPIFTAFISSTACTSSLLASSQVSILQNLLEDFMPTTAVPPFKVDAERYDLNGTSPAILERCFLPNAASTIAPDDNAKVSLLLEELLQLIWMIGAEKFSDGLRSIVRKGVDAREAKARRKYATGSGRSGRGRGGNGDDADVEARSVLSWSGKRLRLLSDLITFQTSNLSEDADSEMMDQDEEEVTFMSARSS</sequence>
<dbReference type="EMBL" id="MCFJ01000014">
    <property type="protein sequence ID" value="ORY59246.1"/>
    <property type="molecule type" value="Genomic_DNA"/>
</dbReference>
<keyword evidence="3" id="KW-1185">Reference proteome</keyword>
<evidence type="ECO:0000256" key="1">
    <source>
        <dbReference type="SAM" id="MobiDB-lite"/>
    </source>
</evidence>
<proteinExistence type="predicted"/>
<evidence type="ECO:0000313" key="3">
    <source>
        <dbReference type="Proteomes" id="UP000193689"/>
    </source>
</evidence>
<feature type="region of interest" description="Disordered" evidence="1">
    <location>
        <begin position="536"/>
        <end position="559"/>
    </location>
</feature>
<feature type="compositionally biased region" description="Acidic residues" evidence="1">
    <location>
        <begin position="589"/>
        <end position="603"/>
    </location>
</feature>
<comment type="caution">
    <text evidence="2">The sequence shown here is derived from an EMBL/GenBank/DDBJ whole genome shotgun (WGS) entry which is preliminary data.</text>
</comment>
<feature type="region of interest" description="Disordered" evidence="1">
    <location>
        <begin position="1"/>
        <end position="50"/>
    </location>
</feature>
<dbReference type="OrthoDB" id="5411773at2759"/>
<evidence type="ECO:0000313" key="2">
    <source>
        <dbReference type="EMBL" id="ORY59246.1"/>
    </source>
</evidence>
<organism evidence="2 3">
    <name type="scientific">Pseudomassariella vexata</name>
    <dbReference type="NCBI Taxonomy" id="1141098"/>
    <lineage>
        <taxon>Eukaryota</taxon>
        <taxon>Fungi</taxon>
        <taxon>Dikarya</taxon>
        <taxon>Ascomycota</taxon>
        <taxon>Pezizomycotina</taxon>
        <taxon>Sordariomycetes</taxon>
        <taxon>Xylariomycetidae</taxon>
        <taxon>Amphisphaeriales</taxon>
        <taxon>Pseudomassariaceae</taxon>
        <taxon>Pseudomassariella</taxon>
    </lineage>
</organism>
<reference evidence="2 3" key="1">
    <citation type="submission" date="2016-07" db="EMBL/GenBank/DDBJ databases">
        <title>Pervasive Adenine N6-methylation of Active Genes in Fungi.</title>
        <authorList>
            <consortium name="DOE Joint Genome Institute"/>
            <person name="Mondo S.J."/>
            <person name="Dannebaum R.O."/>
            <person name="Kuo R.C."/>
            <person name="Labutti K."/>
            <person name="Haridas S."/>
            <person name="Kuo A."/>
            <person name="Salamov A."/>
            <person name="Ahrendt S.R."/>
            <person name="Lipzen A."/>
            <person name="Sullivan W."/>
            <person name="Andreopoulos W.B."/>
            <person name="Clum A."/>
            <person name="Lindquist E."/>
            <person name="Daum C."/>
            <person name="Ramamoorthy G.K."/>
            <person name="Gryganskyi A."/>
            <person name="Culley D."/>
            <person name="Magnuson J.K."/>
            <person name="James T.Y."/>
            <person name="O'Malley M.A."/>
            <person name="Stajich J.E."/>
            <person name="Spatafora J.W."/>
            <person name="Visel A."/>
            <person name="Grigoriev I.V."/>
        </authorList>
    </citation>
    <scope>NUCLEOTIDE SEQUENCE [LARGE SCALE GENOMIC DNA]</scope>
    <source>
        <strain evidence="2 3">CBS 129021</strain>
    </source>
</reference>
<feature type="region of interest" description="Disordered" evidence="1">
    <location>
        <begin position="588"/>
        <end position="611"/>
    </location>
</feature>
<dbReference type="AlphaFoldDB" id="A0A1Y2DJA1"/>
<dbReference type="GeneID" id="63781759"/>
<dbReference type="InParanoid" id="A0A1Y2DJA1"/>
<feature type="compositionally biased region" description="Polar residues" evidence="1">
    <location>
        <begin position="10"/>
        <end position="41"/>
    </location>
</feature>
<accession>A0A1Y2DJA1</accession>